<evidence type="ECO:0000259" key="1">
    <source>
        <dbReference type="Pfam" id="PF00535"/>
    </source>
</evidence>
<dbReference type="Gene3D" id="3.90.550.10">
    <property type="entry name" value="Spore Coat Polysaccharide Biosynthesis Protein SpsA, Chain A"/>
    <property type="match status" value="1"/>
</dbReference>
<gene>
    <name evidence="2" type="ORF">FNH04_03070</name>
</gene>
<accession>A0A5N8VW83</accession>
<dbReference type="GO" id="GO:0016758">
    <property type="term" value="F:hexosyltransferase activity"/>
    <property type="evidence" value="ECO:0007669"/>
    <property type="project" value="UniProtKB-ARBA"/>
</dbReference>
<name>A0A5N8VW83_9ACTN</name>
<dbReference type="PANTHER" id="PTHR22916">
    <property type="entry name" value="GLYCOSYLTRANSFERASE"/>
    <property type="match status" value="1"/>
</dbReference>
<dbReference type="InterPro" id="IPR029044">
    <property type="entry name" value="Nucleotide-diphossugar_trans"/>
</dbReference>
<feature type="domain" description="Glycosyltransferase 2-like" evidence="1">
    <location>
        <begin position="48"/>
        <end position="206"/>
    </location>
</feature>
<keyword evidence="3" id="KW-1185">Reference proteome</keyword>
<dbReference type="Proteomes" id="UP000326979">
    <property type="component" value="Unassembled WGS sequence"/>
</dbReference>
<dbReference type="InterPro" id="IPR001173">
    <property type="entry name" value="Glyco_trans_2-like"/>
</dbReference>
<dbReference type="PANTHER" id="PTHR22916:SF3">
    <property type="entry name" value="UDP-GLCNAC:BETAGAL BETA-1,3-N-ACETYLGLUCOSAMINYLTRANSFERASE-LIKE PROTEIN 1"/>
    <property type="match status" value="1"/>
</dbReference>
<dbReference type="CDD" id="cd00761">
    <property type="entry name" value="Glyco_tranf_GTA_type"/>
    <property type="match status" value="1"/>
</dbReference>
<dbReference type="SUPFAM" id="SSF53448">
    <property type="entry name" value="Nucleotide-diphospho-sugar transferases"/>
    <property type="match status" value="1"/>
</dbReference>
<evidence type="ECO:0000313" key="3">
    <source>
        <dbReference type="Proteomes" id="UP000326979"/>
    </source>
</evidence>
<dbReference type="EMBL" id="VJZE01000009">
    <property type="protein sequence ID" value="MPY38956.1"/>
    <property type="molecule type" value="Genomic_DNA"/>
</dbReference>
<keyword evidence="2" id="KW-0808">Transferase</keyword>
<evidence type="ECO:0000313" key="2">
    <source>
        <dbReference type="EMBL" id="MPY38956.1"/>
    </source>
</evidence>
<organism evidence="2 3">
    <name type="scientific">Streptomyces phyllanthi</name>
    <dbReference type="NCBI Taxonomy" id="1803180"/>
    <lineage>
        <taxon>Bacteria</taxon>
        <taxon>Bacillati</taxon>
        <taxon>Actinomycetota</taxon>
        <taxon>Actinomycetes</taxon>
        <taxon>Kitasatosporales</taxon>
        <taxon>Streptomycetaceae</taxon>
        <taxon>Streptomyces</taxon>
    </lineage>
</organism>
<sequence length="371" mass="42036">MTPTTGCGRLPEPFHCWIPRSISSKQTGFGIGRPRPRAEDQGVRPQLSVIVPFHNVERYFAECLESIAGQTFDDFEVVLVDDGSTDVSCEIASDFVQKDSRFRLICQRQAGVGAARNAGIRQARGHYLSFADADDIVAGTAYEYLIGSLRRSGSEMACGGVQRFNSERTWPSSLHHGIFDEEAIGTHITRAPELLGDRTVWNKVYRRSFWDRHGFRFPHHLMEDAPVAVPAHVLARGVDVLPSVVYFWRVRDDGPQSITQRLFEPTVLAGRMMQVRTVADFLAEYSLDLKKAYDVVALEHDVFILLVALPHIDETRRSEILRFTESFLKDSAEGAVHKIGAENRRFYRLLAERRIPELIRLAKLKPYSTYL</sequence>
<dbReference type="AlphaFoldDB" id="A0A5N8VW83"/>
<proteinExistence type="predicted"/>
<reference evidence="2 3" key="1">
    <citation type="submission" date="2019-07" db="EMBL/GenBank/DDBJ databases">
        <title>New species of Amycolatopsis and Streptomyces.</title>
        <authorList>
            <person name="Duangmal K."/>
            <person name="Teo W.F.A."/>
            <person name="Lipun K."/>
        </authorList>
    </citation>
    <scope>NUCLEOTIDE SEQUENCE [LARGE SCALE GENOMIC DNA]</scope>
    <source>
        <strain evidence="2 3">TISTR 2346</strain>
    </source>
</reference>
<comment type="caution">
    <text evidence="2">The sequence shown here is derived from an EMBL/GenBank/DDBJ whole genome shotgun (WGS) entry which is preliminary data.</text>
</comment>
<protein>
    <submittedName>
        <fullName evidence="2">Glycosyltransferase</fullName>
    </submittedName>
</protein>
<dbReference type="Pfam" id="PF00535">
    <property type="entry name" value="Glycos_transf_2"/>
    <property type="match status" value="1"/>
</dbReference>